<comment type="caution">
    <text evidence="1">The sequence shown here is derived from an EMBL/GenBank/DDBJ whole genome shotgun (WGS) entry which is preliminary data.</text>
</comment>
<gene>
    <name evidence="1" type="ORF">YPPY08_3240</name>
</gene>
<name>A0AB72ZHS5_YERPE</name>
<dbReference type="AlphaFoldDB" id="A0AB72ZHS5"/>
<dbReference type="EMBL" id="AKRT01000363">
    <property type="protein sequence ID" value="EIR16235.1"/>
    <property type="molecule type" value="Genomic_DNA"/>
</dbReference>
<reference evidence="1 2" key="1">
    <citation type="submission" date="2012-05" db="EMBL/GenBank/DDBJ databases">
        <title>Genome sequence of Yersinia Pestis PY-08.</title>
        <authorList>
            <person name="Santana-Cruz I."/>
            <person name="Sengamalay N."/>
            <person name="McCracken C."/>
            <person name="Daugherty S.C."/>
            <person name="Maroo A."/>
            <person name="Vara P.G."/>
            <person name="Tallon L.J."/>
            <person name="Sadzewicz L."/>
            <person name="Vinetz J.M."/>
            <person name="Cespedes Zambrano M.J."/>
            <person name="Fraser-Liggett C.M."/>
            <person name="Tettelin H."/>
        </authorList>
    </citation>
    <scope>NUCLEOTIDE SEQUENCE [LARGE SCALE GENOMIC DNA]</scope>
    <source>
        <strain evidence="1 2">PY-08</strain>
    </source>
</reference>
<accession>A0AB72ZHS5</accession>
<feature type="non-terminal residue" evidence="1">
    <location>
        <position position="19"/>
    </location>
</feature>
<protein>
    <submittedName>
        <fullName evidence="1">Uncharacterized protein</fullName>
    </submittedName>
</protein>
<dbReference type="Proteomes" id="UP000003231">
    <property type="component" value="Unassembled WGS sequence"/>
</dbReference>
<sequence length="19" mass="2217">MFMRTFTCCIPITLVAKKI</sequence>
<evidence type="ECO:0000313" key="2">
    <source>
        <dbReference type="Proteomes" id="UP000003231"/>
    </source>
</evidence>
<evidence type="ECO:0000313" key="1">
    <source>
        <dbReference type="EMBL" id="EIR16235.1"/>
    </source>
</evidence>
<organism evidence="1 2">
    <name type="scientific">Yersinia pestis PY-08</name>
    <dbReference type="NCBI Taxonomy" id="992134"/>
    <lineage>
        <taxon>Bacteria</taxon>
        <taxon>Pseudomonadati</taxon>
        <taxon>Pseudomonadota</taxon>
        <taxon>Gammaproteobacteria</taxon>
        <taxon>Enterobacterales</taxon>
        <taxon>Yersiniaceae</taxon>
        <taxon>Yersinia</taxon>
    </lineage>
</organism>
<proteinExistence type="predicted"/>